<dbReference type="RefSeq" id="WP_156229952.1">
    <property type="nucleotide sequence ID" value="NZ_CP046455.1"/>
</dbReference>
<dbReference type="SUPFAM" id="SSF48576">
    <property type="entry name" value="Terpenoid synthases"/>
    <property type="match status" value="1"/>
</dbReference>
<evidence type="ECO:0000256" key="5">
    <source>
        <dbReference type="ARBA" id="ARBA00022723"/>
    </source>
</evidence>
<evidence type="ECO:0000256" key="7">
    <source>
        <dbReference type="RuleBase" id="RU004466"/>
    </source>
</evidence>
<name>A0A6B8VLQ0_9CORY</name>
<dbReference type="PANTHER" id="PTHR12001">
    <property type="entry name" value="GERANYLGERANYL PYROPHOSPHATE SYNTHASE"/>
    <property type="match status" value="1"/>
</dbReference>
<reference evidence="8 9" key="1">
    <citation type="submission" date="2019-11" db="EMBL/GenBank/DDBJ databases">
        <title>Complete genome sequence of Corynebacterium kalinowskii 1959, a novel Corynebacterium species isolated from soil of a small paddock in Vilsendorf, Germany.</title>
        <authorList>
            <person name="Schaffert L."/>
            <person name="Ruwe M."/>
            <person name="Milse J."/>
            <person name="Hanuschka K."/>
            <person name="Ortseifen V."/>
            <person name="Droste J."/>
            <person name="Brandt D."/>
            <person name="Schlueter L."/>
            <person name="Kutter Y."/>
            <person name="Vinke S."/>
            <person name="Viehoefer P."/>
            <person name="Jacob L."/>
            <person name="Luebke N.-C."/>
            <person name="Schulte-Berndt E."/>
            <person name="Hain C."/>
            <person name="Linder M."/>
            <person name="Schmidt P."/>
            <person name="Wollenschlaeger L."/>
            <person name="Luttermann T."/>
            <person name="Thieme E."/>
            <person name="Hassa J."/>
            <person name="Haak M."/>
            <person name="Wittchen M."/>
            <person name="Mentz A."/>
            <person name="Persicke M."/>
            <person name="Busche T."/>
            <person name="Ruckert C."/>
        </authorList>
    </citation>
    <scope>NUCLEOTIDE SEQUENCE [LARGE SCALE GENOMIC DNA]</scope>
    <source>
        <strain evidence="8 9">2039</strain>
    </source>
</reference>
<evidence type="ECO:0000256" key="3">
    <source>
        <dbReference type="ARBA" id="ARBA00006706"/>
    </source>
</evidence>
<accession>A0A6B8VLQ0</accession>
<keyword evidence="5" id="KW-0479">Metal-binding</keyword>
<keyword evidence="6" id="KW-0460">Magnesium</keyword>
<sequence length="351" mass="37856">MSNGHNTPPSPSGHRVEPELTGAVNGVIDFGDEQLNARITQGMLKIETLLRAELSRGEDFLVDKVLHLAEAGGKRFRPMFALLAAQYGSDPESERVIKAGAVVEIVHLATLYHDDVMDEAERRRGVESANHRWSNSVAILAGDILLAHASKLMSELGSETVAHFAETFGDLVTGQMRETIGARDEDPIEHYTKVIREKTGVLIASAGYLGALHGGAEEAEINALKRYGSAIGMVFQIVDDIIDIFSDPDESGKTPGTDLREGVFTLPVLYAMAEDTPVGAELRGLLTGPVTDDATVARVLDLLAESTGRARALADIKHYLAEAEEQLDLLPQNQVTAALRTLAEISSRRVG</sequence>
<dbReference type="GO" id="GO:0046872">
    <property type="term" value="F:metal ion binding"/>
    <property type="evidence" value="ECO:0007669"/>
    <property type="project" value="UniProtKB-KW"/>
</dbReference>
<dbReference type="PROSITE" id="PS00444">
    <property type="entry name" value="POLYPRENYL_SYNTHASE_2"/>
    <property type="match status" value="1"/>
</dbReference>
<dbReference type="KEGG" id="cok:COCCU_02165"/>
<dbReference type="EC" id="2.5.1.30" evidence="8"/>
<dbReference type="PANTHER" id="PTHR12001:SF69">
    <property type="entry name" value="ALL TRANS-POLYPRENYL-DIPHOSPHATE SYNTHASE PDSS1"/>
    <property type="match status" value="1"/>
</dbReference>
<comment type="cofactor">
    <cofactor evidence="1">
        <name>Mg(2+)</name>
        <dbReference type="ChEBI" id="CHEBI:18420"/>
    </cofactor>
</comment>
<evidence type="ECO:0000256" key="4">
    <source>
        <dbReference type="ARBA" id="ARBA00022679"/>
    </source>
</evidence>
<dbReference type="EMBL" id="CP046455">
    <property type="protein sequence ID" value="QGU06392.1"/>
    <property type="molecule type" value="Genomic_DNA"/>
</dbReference>
<keyword evidence="9" id="KW-1185">Reference proteome</keyword>
<dbReference type="CDD" id="cd00685">
    <property type="entry name" value="Trans_IPPS_HT"/>
    <property type="match status" value="1"/>
</dbReference>
<dbReference type="Proteomes" id="UP000424462">
    <property type="component" value="Chromosome"/>
</dbReference>
<evidence type="ECO:0000313" key="8">
    <source>
        <dbReference type="EMBL" id="QGU06392.1"/>
    </source>
</evidence>
<keyword evidence="4 7" id="KW-0808">Transferase</keyword>
<gene>
    <name evidence="8" type="primary">hepT</name>
    <name evidence="8" type="ORF">COCCU_02165</name>
</gene>
<evidence type="ECO:0000313" key="9">
    <source>
        <dbReference type="Proteomes" id="UP000424462"/>
    </source>
</evidence>
<dbReference type="Pfam" id="PF00348">
    <property type="entry name" value="polyprenyl_synt"/>
    <property type="match status" value="1"/>
</dbReference>
<dbReference type="SFLD" id="SFLDG01017">
    <property type="entry name" value="Polyprenyl_Transferase_Like"/>
    <property type="match status" value="1"/>
</dbReference>
<dbReference type="Gene3D" id="1.10.600.10">
    <property type="entry name" value="Farnesyl Diphosphate Synthase"/>
    <property type="match status" value="1"/>
</dbReference>
<dbReference type="InterPro" id="IPR000092">
    <property type="entry name" value="Polyprenyl_synt"/>
</dbReference>
<evidence type="ECO:0000256" key="1">
    <source>
        <dbReference type="ARBA" id="ARBA00001946"/>
    </source>
</evidence>
<comment type="pathway">
    <text evidence="2">Isoprenoid biosynthesis.</text>
</comment>
<dbReference type="InterPro" id="IPR008949">
    <property type="entry name" value="Isoprenoid_synthase_dom_sf"/>
</dbReference>
<evidence type="ECO:0000256" key="2">
    <source>
        <dbReference type="ARBA" id="ARBA00005128"/>
    </source>
</evidence>
<dbReference type="GO" id="GO:0000010">
    <property type="term" value="F:heptaprenyl diphosphate synthase activity"/>
    <property type="evidence" value="ECO:0007669"/>
    <property type="project" value="UniProtKB-EC"/>
</dbReference>
<dbReference type="SFLD" id="SFLDS00005">
    <property type="entry name" value="Isoprenoid_Synthase_Type_I"/>
    <property type="match status" value="1"/>
</dbReference>
<protein>
    <submittedName>
        <fullName evidence="8">Heptaprenyl diphosphate synthase component 2</fullName>
        <ecNumber evidence="8">2.5.1.30</ecNumber>
    </submittedName>
</protein>
<dbReference type="GO" id="GO:0008299">
    <property type="term" value="P:isoprenoid biosynthetic process"/>
    <property type="evidence" value="ECO:0007669"/>
    <property type="project" value="InterPro"/>
</dbReference>
<dbReference type="InterPro" id="IPR033749">
    <property type="entry name" value="Polyprenyl_synt_CS"/>
</dbReference>
<organism evidence="8 9">
    <name type="scientific">Corynebacterium occultum</name>
    <dbReference type="NCBI Taxonomy" id="2675219"/>
    <lineage>
        <taxon>Bacteria</taxon>
        <taxon>Bacillati</taxon>
        <taxon>Actinomycetota</taxon>
        <taxon>Actinomycetes</taxon>
        <taxon>Mycobacteriales</taxon>
        <taxon>Corynebacteriaceae</taxon>
        <taxon>Corynebacterium</taxon>
    </lineage>
</organism>
<proteinExistence type="inferred from homology"/>
<dbReference type="AlphaFoldDB" id="A0A6B8VLQ0"/>
<evidence type="ECO:0000256" key="6">
    <source>
        <dbReference type="ARBA" id="ARBA00022842"/>
    </source>
</evidence>
<comment type="similarity">
    <text evidence="3 7">Belongs to the FPP/GGPP synthase family.</text>
</comment>